<comment type="caution">
    <text evidence="1">The sequence shown here is derived from an EMBL/GenBank/DDBJ whole genome shotgun (WGS) entry which is preliminary data.</text>
</comment>
<organism evidence="1 2">
    <name type="scientific">Spiribacter salinus</name>
    <dbReference type="NCBI Taxonomy" id="1335746"/>
    <lineage>
        <taxon>Bacteria</taxon>
        <taxon>Pseudomonadati</taxon>
        <taxon>Pseudomonadota</taxon>
        <taxon>Gammaproteobacteria</taxon>
        <taxon>Chromatiales</taxon>
        <taxon>Ectothiorhodospiraceae</taxon>
        <taxon>Spiribacter</taxon>
    </lineage>
</organism>
<dbReference type="AlphaFoldDB" id="A0A540VP79"/>
<evidence type="ECO:0000313" key="1">
    <source>
        <dbReference type="EMBL" id="TQE98569.1"/>
    </source>
</evidence>
<sequence length="193" mass="22340">MNVLVIAEDYRHDQYILKPLVHAMLTYVGRPRANVEMCRDPMLRGWSQVKAIDALKQVVSRNAMADLFLLLVDRDGTAARRDELDAIERRNDSILLYDRHALMSACAHQEVEVWLLAGHDLPSDWSWSRVRKHPNPKEVYYQPFAQEAGAFQGPGRGRKRLGEAAARRYDRIRQLCAEIQDLETRLKQWTEAT</sequence>
<gene>
    <name evidence="1" type="ORF">FKY71_13170</name>
</gene>
<proteinExistence type="predicted"/>
<evidence type="ECO:0000313" key="2">
    <source>
        <dbReference type="Proteomes" id="UP000315400"/>
    </source>
</evidence>
<protein>
    <recommendedName>
        <fullName evidence="3">DUF4276 family protein</fullName>
    </recommendedName>
</protein>
<dbReference type="EMBL" id="VIFK01000173">
    <property type="protein sequence ID" value="TQE98569.1"/>
    <property type="molecule type" value="Genomic_DNA"/>
</dbReference>
<evidence type="ECO:0008006" key="3">
    <source>
        <dbReference type="Google" id="ProtNLM"/>
    </source>
</evidence>
<dbReference type="Proteomes" id="UP000315400">
    <property type="component" value="Unassembled WGS sequence"/>
</dbReference>
<accession>A0A540VP79</accession>
<name>A0A540VP79_9GAMM</name>
<reference evidence="1 2" key="1">
    <citation type="submission" date="2019-06" db="EMBL/GenBank/DDBJ databases">
        <title>Metagenome assembled Genome of Spiribacter salinus SL48-SHIP from the microbial mat of Salt Lake 48 (Novosibirsk region, Russia).</title>
        <authorList>
            <person name="Shipova A."/>
            <person name="Rozanov A.S."/>
            <person name="Bryanskaya A.V."/>
            <person name="Peltek S.E."/>
        </authorList>
    </citation>
    <scope>NUCLEOTIDE SEQUENCE [LARGE SCALE GENOMIC DNA]</scope>
    <source>
        <strain evidence="1">SL48-SHIP-2</strain>
    </source>
</reference>